<protein>
    <submittedName>
        <fullName evidence="8">Drug/Metabolite transporter superfamily</fullName>
    </submittedName>
</protein>
<keyword evidence="9" id="KW-1185">Reference proteome</keyword>
<dbReference type="OrthoDB" id="408493at2759"/>
<dbReference type="RefSeq" id="XP_002504800.1">
    <property type="nucleotide sequence ID" value="XM_002504754.1"/>
</dbReference>
<dbReference type="InParanoid" id="C1EDH3"/>
<accession>C1EDH3</accession>
<dbReference type="GO" id="GO:0000139">
    <property type="term" value="C:Golgi membrane"/>
    <property type="evidence" value="ECO:0007669"/>
    <property type="project" value="InterPro"/>
</dbReference>
<feature type="transmembrane region" description="Helical" evidence="7">
    <location>
        <begin position="316"/>
        <end position="336"/>
    </location>
</feature>
<dbReference type="Proteomes" id="UP000002009">
    <property type="component" value="Chromosome 11"/>
</dbReference>
<evidence type="ECO:0000256" key="4">
    <source>
        <dbReference type="ARBA" id="ARBA00022989"/>
    </source>
</evidence>
<reference evidence="8 9" key="1">
    <citation type="journal article" date="2009" name="Science">
        <title>Green evolution and dynamic adaptations revealed by genomes of the marine picoeukaryotes Micromonas.</title>
        <authorList>
            <person name="Worden A.Z."/>
            <person name="Lee J.H."/>
            <person name="Mock T."/>
            <person name="Rouze P."/>
            <person name="Simmons M.P."/>
            <person name="Aerts A.L."/>
            <person name="Allen A.E."/>
            <person name="Cuvelier M.L."/>
            <person name="Derelle E."/>
            <person name="Everett M.V."/>
            <person name="Foulon E."/>
            <person name="Grimwood J."/>
            <person name="Gundlach H."/>
            <person name="Henrissat B."/>
            <person name="Napoli C."/>
            <person name="McDonald S.M."/>
            <person name="Parker M.S."/>
            <person name="Rombauts S."/>
            <person name="Salamov A."/>
            <person name="Von Dassow P."/>
            <person name="Badger J.H."/>
            <person name="Coutinho P.M."/>
            <person name="Demir E."/>
            <person name="Dubchak I."/>
            <person name="Gentemann C."/>
            <person name="Eikrem W."/>
            <person name="Gready J.E."/>
            <person name="John U."/>
            <person name="Lanier W."/>
            <person name="Lindquist E.A."/>
            <person name="Lucas S."/>
            <person name="Mayer K.F."/>
            <person name="Moreau H."/>
            <person name="Not F."/>
            <person name="Otillar R."/>
            <person name="Panaud O."/>
            <person name="Pangilinan J."/>
            <person name="Paulsen I."/>
            <person name="Piegu B."/>
            <person name="Poliakov A."/>
            <person name="Robbens S."/>
            <person name="Schmutz J."/>
            <person name="Toulza E."/>
            <person name="Wyss T."/>
            <person name="Zelensky A."/>
            <person name="Zhou K."/>
            <person name="Armbrust E.V."/>
            <person name="Bhattacharya D."/>
            <person name="Goodenough U.W."/>
            <person name="Van de Peer Y."/>
            <person name="Grigoriev I.V."/>
        </authorList>
    </citation>
    <scope>NUCLEOTIDE SEQUENCE [LARGE SCALE GENOMIC DNA]</scope>
    <source>
        <strain evidence="9">RCC299 / NOUM17</strain>
    </source>
</reference>
<dbReference type="GO" id="GO:0015165">
    <property type="term" value="F:pyrimidine nucleotide-sugar transmembrane transporter activity"/>
    <property type="evidence" value="ECO:0007669"/>
    <property type="project" value="InterPro"/>
</dbReference>
<comment type="similarity">
    <text evidence="2">Belongs to the nucleotide-sugar transporter family. CMP-Sialate:CMP antiporter (TC 2.A.7.12) subfamily.</text>
</comment>
<sequence length="441" mass="46589">MRAYGDPESPRRGASPTDGDYLTGVASAPASSSSVPRAAPVDELSGGWNVTKTAMLATHLALSIAHVFAVFASRSEGGAGGGESDAGADAKDPASSSSYEYSPAVVVLLAEMIKWCFSAFMFARECRADAGDFWLTRVKDEVVEATRDYRALRFAVPAAVYLAENHIRFLVLKQLATPITWVVFAHVEIPVVAIMSWWLLRRPIARTQWLAIFFLLDGVMSSEIALCHSKNGGDVESCEGADAYPIGALAMVLLCSVLAAFAGIATEHTYKGEYHVSIHLQNAQLYAFGVLGNFLLATARDWDRVRGGDALKGFGFGAWAVVITLAAFGLVTSVVVKHLSNIAKVFNSAFGIVVTAALSWMFLGVKLSMPFALSAGVVVGSLYLFYGGDLGTDGRGARGGSVLGPGSGGAGVLQRLRAGVGGMAGGRNKRTNGDEEARHLI</sequence>
<dbReference type="PANTHER" id="PTHR10231">
    <property type="entry name" value="NUCLEOTIDE-SUGAR TRANSMEMBRANE TRANSPORTER"/>
    <property type="match status" value="1"/>
</dbReference>
<feature type="region of interest" description="Disordered" evidence="6">
    <location>
        <begin position="1"/>
        <end position="40"/>
    </location>
</feature>
<feature type="transmembrane region" description="Helical" evidence="7">
    <location>
        <begin position="179"/>
        <end position="200"/>
    </location>
</feature>
<comment type="subcellular location">
    <subcellularLocation>
        <location evidence="1">Membrane</location>
        <topology evidence="1">Multi-pass membrane protein</topology>
    </subcellularLocation>
</comment>
<keyword evidence="4 7" id="KW-1133">Transmembrane helix</keyword>
<evidence type="ECO:0000256" key="3">
    <source>
        <dbReference type="ARBA" id="ARBA00022692"/>
    </source>
</evidence>
<evidence type="ECO:0000313" key="9">
    <source>
        <dbReference type="Proteomes" id="UP000002009"/>
    </source>
</evidence>
<evidence type="ECO:0000256" key="7">
    <source>
        <dbReference type="SAM" id="Phobius"/>
    </source>
</evidence>
<dbReference type="EMBL" id="CP001330">
    <property type="protein sequence ID" value="ACO66058.1"/>
    <property type="molecule type" value="Genomic_DNA"/>
</dbReference>
<feature type="transmembrane region" description="Helical" evidence="7">
    <location>
        <begin position="207"/>
        <end position="226"/>
    </location>
</feature>
<dbReference type="KEGG" id="mis:MICPUN_62271"/>
<gene>
    <name evidence="8" type="ORF">MICPUN_62271</name>
</gene>
<dbReference type="InterPro" id="IPR007271">
    <property type="entry name" value="Nuc_sug_transpt"/>
</dbReference>
<feature type="compositionally biased region" description="Low complexity" evidence="6">
    <location>
        <begin position="25"/>
        <end position="40"/>
    </location>
</feature>
<proteinExistence type="inferred from homology"/>
<dbReference type="InterPro" id="IPR037185">
    <property type="entry name" value="EmrE-like"/>
</dbReference>
<feature type="transmembrane region" description="Helical" evidence="7">
    <location>
        <begin position="246"/>
        <end position="266"/>
    </location>
</feature>
<keyword evidence="5 7" id="KW-0472">Membrane</keyword>
<feature type="transmembrane region" description="Helical" evidence="7">
    <location>
        <begin position="369"/>
        <end position="386"/>
    </location>
</feature>
<feature type="transmembrane region" description="Helical" evidence="7">
    <location>
        <begin position="345"/>
        <end position="363"/>
    </location>
</feature>
<dbReference type="SUPFAM" id="SSF103481">
    <property type="entry name" value="Multidrug resistance efflux transporter EmrE"/>
    <property type="match status" value="1"/>
</dbReference>
<dbReference type="eggNOG" id="KOG2234">
    <property type="taxonomic scope" value="Eukaryota"/>
</dbReference>
<keyword evidence="3 7" id="KW-0812">Transmembrane</keyword>
<dbReference type="GeneID" id="8247527"/>
<evidence type="ECO:0000256" key="1">
    <source>
        <dbReference type="ARBA" id="ARBA00004141"/>
    </source>
</evidence>
<evidence type="ECO:0000256" key="5">
    <source>
        <dbReference type="ARBA" id="ARBA00023136"/>
    </source>
</evidence>
<evidence type="ECO:0000313" key="8">
    <source>
        <dbReference type="EMBL" id="ACO66058.1"/>
    </source>
</evidence>
<organism evidence="8 9">
    <name type="scientific">Micromonas commoda (strain RCC299 / NOUM17 / CCMP2709)</name>
    <name type="common">Picoplanktonic green alga</name>
    <dbReference type="NCBI Taxonomy" id="296587"/>
    <lineage>
        <taxon>Eukaryota</taxon>
        <taxon>Viridiplantae</taxon>
        <taxon>Chlorophyta</taxon>
        <taxon>Mamiellophyceae</taxon>
        <taxon>Mamiellales</taxon>
        <taxon>Mamiellaceae</taxon>
        <taxon>Micromonas</taxon>
    </lineage>
</organism>
<dbReference type="AlphaFoldDB" id="C1EDH3"/>
<evidence type="ECO:0000256" key="6">
    <source>
        <dbReference type="SAM" id="MobiDB-lite"/>
    </source>
</evidence>
<name>C1EDH3_MICCC</name>
<evidence type="ECO:0000256" key="2">
    <source>
        <dbReference type="ARBA" id="ARBA00006447"/>
    </source>
</evidence>
<dbReference type="Pfam" id="PF04142">
    <property type="entry name" value="Nuc_sug_transp"/>
    <property type="match status" value="1"/>
</dbReference>
<feature type="transmembrane region" description="Helical" evidence="7">
    <location>
        <begin position="278"/>
        <end position="296"/>
    </location>
</feature>